<evidence type="ECO:0000313" key="11">
    <source>
        <dbReference type="Proteomes" id="UP001180020"/>
    </source>
</evidence>
<dbReference type="PANTHER" id="PTHR43620">
    <property type="entry name" value="GLYCEROPHOSPHORYL DIESTER PHOSPHODIESTERASE"/>
    <property type="match status" value="1"/>
</dbReference>
<evidence type="ECO:0000256" key="6">
    <source>
        <dbReference type="ARBA" id="ARBA00023180"/>
    </source>
</evidence>
<dbReference type="EC" id="3.1.4.46" evidence="2"/>
<dbReference type="Pfam" id="PF03009">
    <property type="entry name" value="GDPD"/>
    <property type="match status" value="1"/>
</dbReference>
<proteinExistence type="inferred from homology"/>
<dbReference type="InterPro" id="IPR030395">
    <property type="entry name" value="GP_PDE_dom"/>
</dbReference>
<evidence type="ECO:0000313" key="10">
    <source>
        <dbReference type="EMBL" id="KAK1295923.1"/>
    </source>
</evidence>
<dbReference type="GO" id="GO:0006629">
    <property type="term" value="P:lipid metabolic process"/>
    <property type="evidence" value="ECO:0007669"/>
    <property type="project" value="InterPro"/>
</dbReference>
<dbReference type="GO" id="GO:0008889">
    <property type="term" value="F:glycerophosphodiester phosphodiesterase activity"/>
    <property type="evidence" value="ECO:0007669"/>
    <property type="project" value="UniProtKB-EC"/>
</dbReference>
<dbReference type="PROSITE" id="PS51704">
    <property type="entry name" value="GP_PDE"/>
    <property type="match status" value="2"/>
</dbReference>
<name>A0AAV9D688_ACOCL</name>
<sequence>MNYFSFAGNAPIVIAKGGFSGLFPDSSFNSYQLALNTSLPNTVLWCDVHLTKDGIGICLSNILLDNSTDIAFVHPKVKKTYLVNGVAMEGWFSKDFTLNDLGNVSLIQGIYSRTDKFDGAYIIRTVRNVTQLKPPGIWLNIQYDVFYSQQNLSMRSFLLSTSRTSIINYVSSPEVGFLRSVAKRFNRTKTKLIFRFLESNAIEPSTKLSYASLLKNLTFIKTFASGILVPKYYIWPVNPNLYVDPHTSVVTDAHKAGLEIYASEFANDARFAYNYSYDPIAEYLSFIDNTEFSVDGVLSEFPITPSAAIGCFSHINKNNSGQAKPLVISNNGASGVYPGCTDLSYIQAVEDGADIIDCNVQVTSDNVPICLTSIDLSDGTTAVEVPPFRSRMSIVPQIKNQPGIFSFNFMWEEIKNLTPRISNPFVKFMLRNPAYKNAGNFWSLSEFLNYAKAQPLVGVLLNIENAVYLSTQQGIGIVDIVLDILNTAGFNNMTDPQVFIQSKDSAVLARLKQQTMYKLMYMVDETISDVTDTAIQDIKSFAHSVVINKKSIYSTNMAFITSKTNVVQKLQSANLSVYTYLFQNEFQAQAWDFFSDPTVELNTFVQAARIDGVITDFPGTATAYKKNTCLKLKKTPKYMKPVQVGSLLGFIRPNFQPPAQAPSPVLTEADVSGEPPLPPVSVSPVPPPPRNGQAHREIPILLSLALMIGFLFI</sequence>
<gene>
    <name evidence="10" type="primary">GPDL1</name>
    <name evidence="10" type="ORF">QJS10_CPB15g01545</name>
</gene>
<organism evidence="10 11">
    <name type="scientific">Acorus calamus</name>
    <name type="common">Sweet flag</name>
    <dbReference type="NCBI Taxonomy" id="4465"/>
    <lineage>
        <taxon>Eukaryota</taxon>
        <taxon>Viridiplantae</taxon>
        <taxon>Streptophyta</taxon>
        <taxon>Embryophyta</taxon>
        <taxon>Tracheophyta</taxon>
        <taxon>Spermatophyta</taxon>
        <taxon>Magnoliopsida</taxon>
        <taxon>Liliopsida</taxon>
        <taxon>Acoraceae</taxon>
        <taxon>Acorus</taxon>
    </lineage>
</organism>
<dbReference type="GO" id="GO:0006071">
    <property type="term" value="P:glycerol metabolic process"/>
    <property type="evidence" value="ECO:0007669"/>
    <property type="project" value="UniProtKB-KW"/>
</dbReference>
<evidence type="ECO:0000256" key="1">
    <source>
        <dbReference type="ARBA" id="ARBA00007277"/>
    </source>
</evidence>
<dbReference type="FunFam" id="3.20.20.190:FF:000013">
    <property type="entry name" value="Glycerophosphodiester phosphodiesterase GDPDL3"/>
    <property type="match status" value="1"/>
</dbReference>
<feature type="domain" description="GP-PDE" evidence="9">
    <location>
        <begin position="325"/>
        <end position="625"/>
    </location>
</feature>
<keyword evidence="3" id="KW-0732">Signal</keyword>
<reference evidence="10" key="1">
    <citation type="journal article" date="2023" name="Nat. Commun.">
        <title>Diploid and tetraploid genomes of Acorus and the evolution of monocots.</title>
        <authorList>
            <person name="Ma L."/>
            <person name="Liu K.W."/>
            <person name="Li Z."/>
            <person name="Hsiao Y.Y."/>
            <person name="Qi Y."/>
            <person name="Fu T."/>
            <person name="Tang G.D."/>
            <person name="Zhang D."/>
            <person name="Sun W.H."/>
            <person name="Liu D.K."/>
            <person name="Li Y."/>
            <person name="Chen G.Z."/>
            <person name="Liu X.D."/>
            <person name="Liao X.Y."/>
            <person name="Jiang Y.T."/>
            <person name="Yu X."/>
            <person name="Hao Y."/>
            <person name="Huang J."/>
            <person name="Zhao X.W."/>
            <person name="Ke S."/>
            <person name="Chen Y.Y."/>
            <person name="Wu W.L."/>
            <person name="Hsu J.L."/>
            <person name="Lin Y.F."/>
            <person name="Huang M.D."/>
            <person name="Li C.Y."/>
            <person name="Huang L."/>
            <person name="Wang Z.W."/>
            <person name="Zhao X."/>
            <person name="Zhong W.Y."/>
            <person name="Peng D.H."/>
            <person name="Ahmad S."/>
            <person name="Lan S."/>
            <person name="Zhang J.S."/>
            <person name="Tsai W.C."/>
            <person name="Van de Peer Y."/>
            <person name="Liu Z.J."/>
        </authorList>
    </citation>
    <scope>NUCLEOTIDE SEQUENCE</scope>
    <source>
        <strain evidence="10">CP</strain>
    </source>
</reference>
<evidence type="ECO:0000256" key="3">
    <source>
        <dbReference type="ARBA" id="ARBA00022729"/>
    </source>
</evidence>
<reference evidence="10" key="2">
    <citation type="submission" date="2023-06" db="EMBL/GenBank/DDBJ databases">
        <authorList>
            <person name="Ma L."/>
            <person name="Liu K.-W."/>
            <person name="Li Z."/>
            <person name="Hsiao Y.-Y."/>
            <person name="Qi Y."/>
            <person name="Fu T."/>
            <person name="Tang G."/>
            <person name="Zhang D."/>
            <person name="Sun W.-H."/>
            <person name="Liu D.-K."/>
            <person name="Li Y."/>
            <person name="Chen G.-Z."/>
            <person name="Liu X.-D."/>
            <person name="Liao X.-Y."/>
            <person name="Jiang Y.-T."/>
            <person name="Yu X."/>
            <person name="Hao Y."/>
            <person name="Huang J."/>
            <person name="Zhao X.-W."/>
            <person name="Ke S."/>
            <person name="Chen Y.-Y."/>
            <person name="Wu W.-L."/>
            <person name="Hsu J.-L."/>
            <person name="Lin Y.-F."/>
            <person name="Huang M.-D."/>
            <person name="Li C.-Y."/>
            <person name="Huang L."/>
            <person name="Wang Z.-W."/>
            <person name="Zhao X."/>
            <person name="Zhong W.-Y."/>
            <person name="Peng D.-H."/>
            <person name="Ahmad S."/>
            <person name="Lan S."/>
            <person name="Zhang J.-S."/>
            <person name="Tsai W.-C."/>
            <person name="Van De Peer Y."/>
            <person name="Liu Z.-J."/>
        </authorList>
    </citation>
    <scope>NUCLEOTIDE SEQUENCE</scope>
    <source>
        <strain evidence="10">CP</strain>
        <tissue evidence="10">Leaves</tissue>
    </source>
</reference>
<dbReference type="EMBL" id="JAUJYO010000015">
    <property type="protein sequence ID" value="KAK1295923.1"/>
    <property type="molecule type" value="Genomic_DNA"/>
</dbReference>
<comment type="similarity">
    <text evidence="1">Belongs to the glycerophosphoryl diester phosphodiesterase family.</text>
</comment>
<evidence type="ECO:0000256" key="5">
    <source>
        <dbReference type="ARBA" id="ARBA00022801"/>
    </source>
</evidence>
<dbReference type="FunFam" id="3.20.20.190:FF:000011">
    <property type="entry name" value="Glycerophosphodiester phosphodiesterase GDPDL3"/>
    <property type="match status" value="1"/>
</dbReference>
<dbReference type="CDD" id="cd08603">
    <property type="entry name" value="GDPD_SHV3_repeat_1"/>
    <property type="match status" value="1"/>
</dbReference>
<keyword evidence="4" id="KW-0319">Glycerol metabolism</keyword>
<evidence type="ECO:0000256" key="4">
    <source>
        <dbReference type="ARBA" id="ARBA00022798"/>
    </source>
</evidence>
<evidence type="ECO:0000256" key="8">
    <source>
        <dbReference type="SAM" id="MobiDB-lite"/>
    </source>
</evidence>
<protein>
    <recommendedName>
        <fullName evidence="2">glycerophosphodiester phosphodiesterase</fullName>
        <ecNumber evidence="2">3.1.4.46</ecNumber>
    </recommendedName>
</protein>
<keyword evidence="6" id="KW-0325">Glycoprotein</keyword>
<dbReference type="Gene3D" id="3.20.20.190">
    <property type="entry name" value="Phosphatidylinositol (PI) phosphodiesterase"/>
    <property type="match status" value="2"/>
</dbReference>
<dbReference type="CDD" id="cd08604">
    <property type="entry name" value="GDPD_SHV3_repeat_2"/>
    <property type="match status" value="1"/>
</dbReference>
<evidence type="ECO:0000256" key="7">
    <source>
        <dbReference type="ARBA" id="ARBA00047512"/>
    </source>
</evidence>
<dbReference type="Proteomes" id="UP001180020">
    <property type="component" value="Unassembled WGS sequence"/>
</dbReference>
<feature type="domain" description="GP-PDE" evidence="9">
    <location>
        <begin position="11"/>
        <end position="309"/>
    </location>
</feature>
<keyword evidence="5" id="KW-0378">Hydrolase</keyword>
<evidence type="ECO:0000259" key="9">
    <source>
        <dbReference type="PROSITE" id="PS51704"/>
    </source>
</evidence>
<dbReference type="InterPro" id="IPR017946">
    <property type="entry name" value="PLC-like_Pdiesterase_TIM-brl"/>
</dbReference>
<feature type="compositionally biased region" description="Pro residues" evidence="8">
    <location>
        <begin position="675"/>
        <end position="690"/>
    </location>
</feature>
<dbReference type="PANTHER" id="PTHR43620:SF7">
    <property type="entry name" value="GLYCEROPHOSPHODIESTER PHOSPHODIESTERASE GDPD5-RELATED"/>
    <property type="match status" value="1"/>
</dbReference>
<comment type="catalytic activity">
    <reaction evidence="7">
        <text>a sn-glycero-3-phosphodiester + H2O = an alcohol + sn-glycerol 3-phosphate + H(+)</text>
        <dbReference type="Rhea" id="RHEA:12969"/>
        <dbReference type="ChEBI" id="CHEBI:15377"/>
        <dbReference type="ChEBI" id="CHEBI:15378"/>
        <dbReference type="ChEBI" id="CHEBI:30879"/>
        <dbReference type="ChEBI" id="CHEBI:57597"/>
        <dbReference type="ChEBI" id="CHEBI:83408"/>
        <dbReference type="EC" id="3.1.4.46"/>
    </reaction>
</comment>
<accession>A0AAV9D688</accession>
<keyword evidence="11" id="KW-1185">Reference proteome</keyword>
<feature type="region of interest" description="Disordered" evidence="8">
    <location>
        <begin position="660"/>
        <end position="692"/>
    </location>
</feature>
<comment type="caution">
    <text evidence="10">The sequence shown here is derived from an EMBL/GenBank/DDBJ whole genome shotgun (WGS) entry which is preliminary data.</text>
</comment>
<dbReference type="AlphaFoldDB" id="A0AAV9D688"/>
<dbReference type="SUPFAM" id="SSF51695">
    <property type="entry name" value="PLC-like phosphodiesterases"/>
    <property type="match status" value="2"/>
</dbReference>
<evidence type="ECO:0000256" key="2">
    <source>
        <dbReference type="ARBA" id="ARBA00012247"/>
    </source>
</evidence>